<dbReference type="AlphaFoldDB" id="A0A0C9ZAV9"/>
<feature type="compositionally biased region" description="Polar residues" evidence="1">
    <location>
        <begin position="10"/>
        <end position="20"/>
    </location>
</feature>
<protein>
    <submittedName>
        <fullName evidence="2">Uncharacterized protein</fullName>
    </submittedName>
</protein>
<sequence length="57" mass="6474">MCDTDIHQSAGPTESVSSLLMSREVITNPKNTPRSLRTRSNVRTHLMMKMTRTEQAK</sequence>
<dbReference type="HOGENOM" id="CLU_3002141_0_0_1"/>
<evidence type="ECO:0000313" key="3">
    <source>
        <dbReference type="Proteomes" id="UP000054018"/>
    </source>
</evidence>
<evidence type="ECO:0000313" key="2">
    <source>
        <dbReference type="EMBL" id="KIK26401.1"/>
    </source>
</evidence>
<gene>
    <name evidence="2" type="ORF">PISMIDRAFT_676239</name>
</gene>
<evidence type="ECO:0000256" key="1">
    <source>
        <dbReference type="SAM" id="MobiDB-lite"/>
    </source>
</evidence>
<dbReference type="EMBL" id="KN833702">
    <property type="protein sequence ID" value="KIK26401.1"/>
    <property type="molecule type" value="Genomic_DNA"/>
</dbReference>
<keyword evidence="3" id="KW-1185">Reference proteome</keyword>
<organism evidence="2 3">
    <name type="scientific">Pisolithus microcarpus 441</name>
    <dbReference type="NCBI Taxonomy" id="765257"/>
    <lineage>
        <taxon>Eukaryota</taxon>
        <taxon>Fungi</taxon>
        <taxon>Dikarya</taxon>
        <taxon>Basidiomycota</taxon>
        <taxon>Agaricomycotina</taxon>
        <taxon>Agaricomycetes</taxon>
        <taxon>Agaricomycetidae</taxon>
        <taxon>Boletales</taxon>
        <taxon>Sclerodermatineae</taxon>
        <taxon>Pisolithaceae</taxon>
        <taxon>Pisolithus</taxon>
    </lineage>
</organism>
<proteinExistence type="predicted"/>
<reference evidence="2 3" key="1">
    <citation type="submission" date="2014-04" db="EMBL/GenBank/DDBJ databases">
        <authorList>
            <consortium name="DOE Joint Genome Institute"/>
            <person name="Kuo A."/>
            <person name="Kohler A."/>
            <person name="Costa M.D."/>
            <person name="Nagy L.G."/>
            <person name="Floudas D."/>
            <person name="Copeland A."/>
            <person name="Barry K.W."/>
            <person name="Cichocki N."/>
            <person name="Veneault-Fourrey C."/>
            <person name="LaButti K."/>
            <person name="Lindquist E.A."/>
            <person name="Lipzen A."/>
            <person name="Lundell T."/>
            <person name="Morin E."/>
            <person name="Murat C."/>
            <person name="Sun H."/>
            <person name="Tunlid A."/>
            <person name="Henrissat B."/>
            <person name="Grigoriev I.V."/>
            <person name="Hibbett D.S."/>
            <person name="Martin F."/>
            <person name="Nordberg H.P."/>
            <person name="Cantor M.N."/>
            <person name="Hua S.X."/>
        </authorList>
    </citation>
    <scope>NUCLEOTIDE SEQUENCE [LARGE SCALE GENOMIC DNA]</scope>
    <source>
        <strain evidence="2 3">441</strain>
    </source>
</reference>
<feature type="region of interest" description="Disordered" evidence="1">
    <location>
        <begin position="1"/>
        <end position="36"/>
    </location>
</feature>
<dbReference type="Proteomes" id="UP000054018">
    <property type="component" value="Unassembled WGS sequence"/>
</dbReference>
<accession>A0A0C9ZAV9</accession>
<reference evidence="3" key="2">
    <citation type="submission" date="2015-01" db="EMBL/GenBank/DDBJ databases">
        <title>Evolutionary Origins and Diversification of the Mycorrhizal Mutualists.</title>
        <authorList>
            <consortium name="DOE Joint Genome Institute"/>
            <consortium name="Mycorrhizal Genomics Consortium"/>
            <person name="Kohler A."/>
            <person name="Kuo A."/>
            <person name="Nagy L.G."/>
            <person name="Floudas D."/>
            <person name="Copeland A."/>
            <person name="Barry K.W."/>
            <person name="Cichocki N."/>
            <person name="Veneault-Fourrey C."/>
            <person name="LaButti K."/>
            <person name="Lindquist E.A."/>
            <person name="Lipzen A."/>
            <person name="Lundell T."/>
            <person name="Morin E."/>
            <person name="Murat C."/>
            <person name="Riley R."/>
            <person name="Ohm R."/>
            <person name="Sun H."/>
            <person name="Tunlid A."/>
            <person name="Henrissat B."/>
            <person name="Grigoriev I.V."/>
            <person name="Hibbett D.S."/>
            <person name="Martin F."/>
        </authorList>
    </citation>
    <scope>NUCLEOTIDE SEQUENCE [LARGE SCALE GENOMIC DNA]</scope>
    <source>
        <strain evidence="3">441</strain>
    </source>
</reference>
<name>A0A0C9ZAV9_9AGAM</name>
<feature type="non-terminal residue" evidence="2">
    <location>
        <position position="57"/>
    </location>
</feature>